<dbReference type="Proteomes" id="UP000314294">
    <property type="component" value="Unassembled WGS sequence"/>
</dbReference>
<accession>A0A4Z2IP22</accession>
<dbReference type="EMBL" id="SRLO01000061">
    <property type="protein sequence ID" value="TNN79769.1"/>
    <property type="molecule type" value="Genomic_DNA"/>
</dbReference>
<keyword evidence="3" id="KW-1185">Reference proteome</keyword>
<sequence length="194" mass="21905">METKSQGEVHKAMSLREQRDIGGHRQTSCVSGLTVEKRLQATVERGSTQLSTRTCSNVIGRYFSDYKSQTQCHTLAYRFHILPLSFQSVTVEGHNGPEKINPSKEGFGTFHLQEIPTGGSSGVHKCPEVHIFKSTYTYNYCHMKSASHNKRGMDFAKWTLPMRLMVQKNDVEAIMISDFIENSILGQSQLKSMK</sequence>
<organism evidence="2 3">
    <name type="scientific">Liparis tanakae</name>
    <name type="common">Tanaka's snailfish</name>
    <dbReference type="NCBI Taxonomy" id="230148"/>
    <lineage>
        <taxon>Eukaryota</taxon>
        <taxon>Metazoa</taxon>
        <taxon>Chordata</taxon>
        <taxon>Craniata</taxon>
        <taxon>Vertebrata</taxon>
        <taxon>Euteleostomi</taxon>
        <taxon>Actinopterygii</taxon>
        <taxon>Neopterygii</taxon>
        <taxon>Teleostei</taxon>
        <taxon>Neoteleostei</taxon>
        <taxon>Acanthomorphata</taxon>
        <taxon>Eupercaria</taxon>
        <taxon>Perciformes</taxon>
        <taxon>Cottioidei</taxon>
        <taxon>Cottales</taxon>
        <taxon>Liparidae</taxon>
        <taxon>Liparis</taxon>
    </lineage>
</organism>
<evidence type="ECO:0000256" key="1">
    <source>
        <dbReference type="SAM" id="MobiDB-lite"/>
    </source>
</evidence>
<protein>
    <submittedName>
        <fullName evidence="2">Uncharacterized protein</fullName>
    </submittedName>
</protein>
<dbReference type="AlphaFoldDB" id="A0A4Z2IP22"/>
<name>A0A4Z2IP22_9TELE</name>
<evidence type="ECO:0000313" key="3">
    <source>
        <dbReference type="Proteomes" id="UP000314294"/>
    </source>
</evidence>
<reference evidence="2 3" key="1">
    <citation type="submission" date="2019-03" db="EMBL/GenBank/DDBJ databases">
        <title>First draft genome of Liparis tanakae, snailfish: a comprehensive survey of snailfish specific genes.</title>
        <authorList>
            <person name="Kim W."/>
            <person name="Song I."/>
            <person name="Jeong J.-H."/>
            <person name="Kim D."/>
            <person name="Kim S."/>
            <person name="Ryu S."/>
            <person name="Song J.Y."/>
            <person name="Lee S.K."/>
        </authorList>
    </citation>
    <scope>NUCLEOTIDE SEQUENCE [LARGE SCALE GENOMIC DNA]</scope>
    <source>
        <tissue evidence="2">Muscle</tissue>
    </source>
</reference>
<comment type="caution">
    <text evidence="2">The sequence shown here is derived from an EMBL/GenBank/DDBJ whole genome shotgun (WGS) entry which is preliminary data.</text>
</comment>
<feature type="region of interest" description="Disordered" evidence="1">
    <location>
        <begin position="1"/>
        <end position="27"/>
    </location>
</feature>
<evidence type="ECO:0000313" key="2">
    <source>
        <dbReference type="EMBL" id="TNN79769.1"/>
    </source>
</evidence>
<feature type="compositionally biased region" description="Basic and acidic residues" evidence="1">
    <location>
        <begin position="1"/>
        <end position="23"/>
    </location>
</feature>
<gene>
    <name evidence="2" type="ORF">EYF80_010003</name>
</gene>
<proteinExistence type="predicted"/>